<proteinExistence type="predicted"/>
<keyword evidence="3" id="KW-1003">Cell membrane</keyword>
<dbReference type="SUPFAM" id="SSF103473">
    <property type="entry name" value="MFS general substrate transporter"/>
    <property type="match status" value="1"/>
</dbReference>
<feature type="transmembrane region" description="Helical" evidence="7">
    <location>
        <begin position="12"/>
        <end position="31"/>
    </location>
</feature>
<evidence type="ECO:0000313" key="9">
    <source>
        <dbReference type="EMBL" id="MBR7828912.1"/>
    </source>
</evidence>
<evidence type="ECO:0000256" key="4">
    <source>
        <dbReference type="ARBA" id="ARBA00022692"/>
    </source>
</evidence>
<dbReference type="Gene3D" id="1.20.1250.20">
    <property type="entry name" value="MFS general substrate transporter like domains"/>
    <property type="match status" value="1"/>
</dbReference>
<feature type="transmembrane region" description="Helical" evidence="7">
    <location>
        <begin position="139"/>
        <end position="163"/>
    </location>
</feature>
<dbReference type="EMBL" id="JAGSOH010000069">
    <property type="protein sequence ID" value="MBR7828912.1"/>
    <property type="molecule type" value="Genomic_DNA"/>
</dbReference>
<feature type="domain" description="Major facilitator superfamily (MFS) profile" evidence="8">
    <location>
        <begin position="16"/>
        <end position="465"/>
    </location>
</feature>
<evidence type="ECO:0000313" key="10">
    <source>
        <dbReference type="Proteomes" id="UP000676325"/>
    </source>
</evidence>
<dbReference type="InterPro" id="IPR020846">
    <property type="entry name" value="MFS_dom"/>
</dbReference>
<evidence type="ECO:0000256" key="3">
    <source>
        <dbReference type="ARBA" id="ARBA00022475"/>
    </source>
</evidence>
<keyword evidence="4 7" id="KW-0812">Transmembrane</keyword>
<dbReference type="PROSITE" id="PS50850">
    <property type="entry name" value="MFS"/>
    <property type="match status" value="1"/>
</dbReference>
<feature type="transmembrane region" description="Helical" evidence="7">
    <location>
        <begin position="366"/>
        <end position="389"/>
    </location>
</feature>
<dbReference type="CDD" id="cd17504">
    <property type="entry name" value="MFS_MMR_MDR_like"/>
    <property type="match status" value="1"/>
</dbReference>
<evidence type="ECO:0000256" key="5">
    <source>
        <dbReference type="ARBA" id="ARBA00022989"/>
    </source>
</evidence>
<evidence type="ECO:0000256" key="7">
    <source>
        <dbReference type="SAM" id="Phobius"/>
    </source>
</evidence>
<feature type="transmembrane region" description="Helical" evidence="7">
    <location>
        <begin position="410"/>
        <end position="430"/>
    </location>
</feature>
<keyword evidence="10" id="KW-1185">Reference proteome</keyword>
<dbReference type="Pfam" id="PF07690">
    <property type="entry name" value="MFS_1"/>
    <property type="match status" value="1"/>
</dbReference>
<dbReference type="GO" id="GO:0005886">
    <property type="term" value="C:plasma membrane"/>
    <property type="evidence" value="ECO:0007669"/>
    <property type="project" value="UniProtKB-SubCell"/>
</dbReference>
<sequence>MPRRPADITRPHYNVIFAVLLVGIAAYSVLQSLVAPVLSTLIVDLHTTQDTATWLMTAYLLAASVATPILGRIGDKVGKERMLVITLLALTVGSGVAAVSHSVGLMILARAIQGLGGGLLPLSFGIIRDEFPASKVNSAIGLGSATTAVGGGVGLLVAGPIVTHLDYHWLFWIPMVLTAIATVACWLWVPESPVRTPGRISWGAAGLLSAWLVMLLLGVSEGPTWGWGSTKVLALFAGAAICLPLWIWTELRSSQPLIDMRMMRMPAVWTTNLVALLFGVGMYAVMTFLPQLVQTSKSVAGYGLSASITQSGVYLLPMTVGMFLLGIAAAPLARRIGLKAVLLLGCAVSVPGFVALALGHARGWEIYTASGLLGVGIGLAFASMSAIVVQSVPAAQVGVASGMNANIRTIGGAIGSSVAASVLASGISAANPIPKDSGYTHVFWMLAGASVFAALAALLIPTARRRAAPDVASAPAPLTGDQADEAPALT</sequence>
<dbReference type="InterPro" id="IPR036259">
    <property type="entry name" value="MFS_trans_sf"/>
</dbReference>
<dbReference type="RefSeq" id="WP_212520045.1">
    <property type="nucleotide sequence ID" value="NZ_JAGSOH010000069.1"/>
</dbReference>
<feature type="transmembrane region" description="Helical" evidence="7">
    <location>
        <begin position="51"/>
        <end position="70"/>
    </location>
</feature>
<dbReference type="AlphaFoldDB" id="A0A941IKG8"/>
<keyword evidence="2" id="KW-0813">Transport</keyword>
<name>A0A941IKG8_9ACTN</name>
<feature type="transmembrane region" description="Helical" evidence="7">
    <location>
        <begin position="340"/>
        <end position="360"/>
    </location>
</feature>
<dbReference type="GO" id="GO:0022857">
    <property type="term" value="F:transmembrane transporter activity"/>
    <property type="evidence" value="ECO:0007669"/>
    <property type="project" value="InterPro"/>
</dbReference>
<comment type="subcellular location">
    <subcellularLocation>
        <location evidence="1">Cell membrane</location>
        <topology evidence="1">Multi-pass membrane protein</topology>
    </subcellularLocation>
</comment>
<protein>
    <submittedName>
        <fullName evidence="9">MFS transporter</fullName>
    </submittedName>
</protein>
<keyword evidence="5 7" id="KW-1133">Transmembrane helix</keyword>
<evidence type="ECO:0000259" key="8">
    <source>
        <dbReference type="PROSITE" id="PS50850"/>
    </source>
</evidence>
<feature type="transmembrane region" description="Helical" evidence="7">
    <location>
        <begin position="201"/>
        <end position="219"/>
    </location>
</feature>
<evidence type="ECO:0000256" key="2">
    <source>
        <dbReference type="ARBA" id="ARBA00022448"/>
    </source>
</evidence>
<dbReference type="Proteomes" id="UP000676325">
    <property type="component" value="Unassembled WGS sequence"/>
</dbReference>
<organism evidence="9 10">
    <name type="scientific">Actinospica acidithermotolerans</name>
    <dbReference type="NCBI Taxonomy" id="2828514"/>
    <lineage>
        <taxon>Bacteria</taxon>
        <taxon>Bacillati</taxon>
        <taxon>Actinomycetota</taxon>
        <taxon>Actinomycetes</taxon>
        <taxon>Catenulisporales</taxon>
        <taxon>Actinospicaceae</taxon>
        <taxon>Actinospica</taxon>
    </lineage>
</organism>
<reference evidence="9" key="1">
    <citation type="submission" date="2021-04" db="EMBL/GenBank/DDBJ databases">
        <title>Genome based classification of Actinospica acidithermotolerans sp. nov., an actinobacterium isolated from an Indonesian hot spring.</title>
        <authorList>
            <person name="Kusuma A.B."/>
            <person name="Putra K.E."/>
            <person name="Nafisah S."/>
            <person name="Loh J."/>
            <person name="Nouioui I."/>
            <person name="Goodfellow M."/>
        </authorList>
    </citation>
    <scope>NUCLEOTIDE SEQUENCE</scope>
    <source>
        <strain evidence="9">MGRD01-02</strain>
    </source>
</reference>
<evidence type="ECO:0000256" key="1">
    <source>
        <dbReference type="ARBA" id="ARBA00004651"/>
    </source>
</evidence>
<feature type="transmembrane region" description="Helical" evidence="7">
    <location>
        <begin position="225"/>
        <end position="248"/>
    </location>
</feature>
<feature type="transmembrane region" description="Helical" evidence="7">
    <location>
        <begin position="442"/>
        <end position="460"/>
    </location>
</feature>
<comment type="caution">
    <text evidence="9">The sequence shown here is derived from an EMBL/GenBank/DDBJ whole genome shotgun (WGS) entry which is preliminary data.</text>
</comment>
<dbReference type="Gene3D" id="1.20.1720.10">
    <property type="entry name" value="Multidrug resistance protein D"/>
    <property type="match status" value="1"/>
</dbReference>
<dbReference type="InterPro" id="IPR011701">
    <property type="entry name" value="MFS"/>
</dbReference>
<dbReference type="PANTHER" id="PTHR42718:SF46">
    <property type="entry name" value="BLR6921 PROTEIN"/>
    <property type="match status" value="1"/>
</dbReference>
<feature type="transmembrane region" description="Helical" evidence="7">
    <location>
        <begin position="313"/>
        <end position="333"/>
    </location>
</feature>
<feature type="transmembrane region" description="Helical" evidence="7">
    <location>
        <begin position="269"/>
        <end position="293"/>
    </location>
</feature>
<feature type="transmembrane region" description="Helical" evidence="7">
    <location>
        <begin position="107"/>
        <end position="127"/>
    </location>
</feature>
<evidence type="ECO:0000256" key="6">
    <source>
        <dbReference type="ARBA" id="ARBA00023136"/>
    </source>
</evidence>
<feature type="transmembrane region" description="Helical" evidence="7">
    <location>
        <begin position="82"/>
        <end position="101"/>
    </location>
</feature>
<accession>A0A941IKG8</accession>
<gene>
    <name evidence="9" type="ORF">KDK95_21560</name>
</gene>
<keyword evidence="6 7" id="KW-0472">Membrane</keyword>
<feature type="transmembrane region" description="Helical" evidence="7">
    <location>
        <begin position="169"/>
        <end position="189"/>
    </location>
</feature>
<dbReference type="PANTHER" id="PTHR42718">
    <property type="entry name" value="MAJOR FACILITATOR SUPERFAMILY MULTIDRUG TRANSPORTER MFSC"/>
    <property type="match status" value="1"/>
</dbReference>